<dbReference type="PRINTS" id="PR00133">
    <property type="entry name" value="GLHYDRLASE3"/>
</dbReference>
<dbReference type="InterPro" id="IPR036962">
    <property type="entry name" value="Glyco_hydro_3_N_sf"/>
</dbReference>
<dbReference type="InterPro" id="IPR013783">
    <property type="entry name" value="Ig-like_fold"/>
</dbReference>
<dbReference type="FunFam" id="2.60.40.10:FF:000495">
    <property type="entry name" value="Periplasmic beta-glucosidase"/>
    <property type="match status" value="1"/>
</dbReference>
<keyword evidence="5" id="KW-0732">Signal</keyword>
<dbReference type="InterPro" id="IPR017853">
    <property type="entry name" value="GH"/>
</dbReference>
<feature type="chain" id="PRO_5017594816" evidence="5">
    <location>
        <begin position="20"/>
        <end position="753"/>
    </location>
</feature>
<dbReference type="GO" id="GO:0008422">
    <property type="term" value="F:beta-glucosidase activity"/>
    <property type="evidence" value="ECO:0007669"/>
    <property type="project" value="UniProtKB-ARBA"/>
</dbReference>
<keyword evidence="4" id="KW-0326">Glycosidase</keyword>
<accession>A0A3D9CWA0</accession>
<dbReference type="Pfam" id="PF14310">
    <property type="entry name" value="Fn3-like"/>
    <property type="match status" value="1"/>
</dbReference>
<keyword evidence="8" id="KW-1185">Reference proteome</keyword>
<dbReference type="PROSITE" id="PS00775">
    <property type="entry name" value="GLYCOSYL_HYDROL_F3"/>
    <property type="match status" value="1"/>
</dbReference>
<dbReference type="Pfam" id="PF00933">
    <property type="entry name" value="Glyco_hydro_3"/>
    <property type="match status" value="1"/>
</dbReference>
<reference evidence="7 8" key="1">
    <citation type="journal article" date="2006" name="Int. J. Syst. Evol. Microbiol.">
        <title>Chryseobacterium hispanicum sp. nov., isolated from the drinking water distribution system of Sevilla, Spain.</title>
        <authorList>
            <person name="Gallego V."/>
            <person name="Garcia M.T."/>
            <person name="Ventosa A."/>
        </authorList>
    </citation>
    <scope>NUCLEOTIDE SEQUENCE [LARGE SCALE GENOMIC DNA]</scope>
    <source>
        <strain evidence="7 8">KCTC 22104</strain>
    </source>
</reference>
<dbReference type="Gene3D" id="2.60.40.10">
    <property type="entry name" value="Immunoglobulins"/>
    <property type="match status" value="1"/>
</dbReference>
<dbReference type="EMBL" id="QNUG01000021">
    <property type="protein sequence ID" value="REC70014.1"/>
    <property type="molecule type" value="Genomic_DNA"/>
</dbReference>
<dbReference type="SMART" id="SM01217">
    <property type="entry name" value="Fn3_like"/>
    <property type="match status" value="1"/>
</dbReference>
<evidence type="ECO:0000256" key="4">
    <source>
        <dbReference type="RuleBase" id="RU361161"/>
    </source>
</evidence>
<evidence type="ECO:0000256" key="1">
    <source>
        <dbReference type="ARBA" id="ARBA00005336"/>
    </source>
</evidence>
<dbReference type="InterPro" id="IPR002772">
    <property type="entry name" value="Glyco_hydro_3_C"/>
</dbReference>
<feature type="domain" description="Fibronectin type III-like" evidence="6">
    <location>
        <begin position="671"/>
        <end position="741"/>
    </location>
</feature>
<dbReference type="Gene3D" id="3.20.20.300">
    <property type="entry name" value="Glycoside hydrolase, family 3, N-terminal domain"/>
    <property type="match status" value="1"/>
</dbReference>
<evidence type="ECO:0000313" key="7">
    <source>
        <dbReference type="EMBL" id="REC70014.1"/>
    </source>
</evidence>
<dbReference type="Gene3D" id="3.40.50.1700">
    <property type="entry name" value="Glycoside hydrolase family 3 C-terminal domain"/>
    <property type="match status" value="1"/>
</dbReference>
<dbReference type="InterPro" id="IPR036881">
    <property type="entry name" value="Glyco_hydro_3_C_sf"/>
</dbReference>
<dbReference type="RefSeq" id="WP_116035389.1">
    <property type="nucleotide sequence ID" value="NZ_JBHLVV010000110.1"/>
</dbReference>
<keyword evidence="2 4" id="KW-0378">Hydrolase</keyword>
<evidence type="ECO:0000256" key="2">
    <source>
        <dbReference type="ARBA" id="ARBA00022801"/>
    </source>
</evidence>
<dbReference type="InterPro" id="IPR001764">
    <property type="entry name" value="Glyco_hydro_3_N"/>
</dbReference>
<name>A0A3D9CWA0_9FLAO</name>
<organism evidence="7 8">
    <name type="scientific">Epilithonimonas hispanica</name>
    <dbReference type="NCBI Taxonomy" id="358687"/>
    <lineage>
        <taxon>Bacteria</taxon>
        <taxon>Pseudomonadati</taxon>
        <taxon>Bacteroidota</taxon>
        <taxon>Flavobacteriia</taxon>
        <taxon>Flavobacteriales</taxon>
        <taxon>Weeksellaceae</taxon>
        <taxon>Chryseobacterium group</taxon>
        <taxon>Epilithonimonas</taxon>
    </lineage>
</organism>
<proteinExistence type="inferred from homology"/>
<dbReference type="PANTHER" id="PTHR42715:SF10">
    <property type="entry name" value="BETA-GLUCOSIDASE"/>
    <property type="match status" value="1"/>
</dbReference>
<evidence type="ECO:0000256" key="5">
    <source>
        <dbReference type="SAM" id="SignalP"/>
    </source>
</evidence>
<comment type="caution">
    <text evidence="7">The sequence shown here is derived from an EMBL/GenBank/DDBJ whole genome shotgun (WGS) entry which is preliminary data.</text>
</comment>
<dbReference type="Pfam" id="PF01915">
    <property type="entry name" value="Glyco_hydro_3_C"/>
    <property type="match status" value="1"/>
</dbReference>
<dbReference type="SUPFAM" id="SSF52279">
    <property type="entry name" value="Beta-D-glucan exohydrolase, C-terminal domain"/>
    <property type="match status" value="1"/>
</dbReference>
<protein>
    <submittedName>
        <fullName evidence="7">Glycosyl hydrolase</fullName>
    </submittedName>
</protein>
<comment type="similarity">
    <text evidence="1 4">Belongs to the glycosyl hydrolase 3 family.</text>
</comment>
<gene>
    <name evidence="7" type="ORF">DRF58_10870</name>
</gene>
<dbReference type="InterPro" id="IPR026891">
    <property type="entry name" value="Fn3-like"/>
</dbReference>
<dbReference type="GO" id="GO:0005975">
    <property type="term" value="P:carbohydrate metabolic process"/>
    <property type="evidence" value="ECO:0007669"/>
    <property type="project" value="InterPro"/>
</dbReference>
<sequence length="753" mass="82855">MLKKIVFLSILTLSYTASTAQTKSTPIYLDDTKPVAERVKDALSRMTLEEKVAMLHAQSKFSSAGVPRLGIPEFWTTDGPHGVRAEVKWDEWDQAGWTNDSIIAYPALTALSATWNKKMSWNYGKALGEEARYRKKDILLGPGVNIYRTPLNGRNFEYMGEDPFLTSKMVVPYIQGVQSNGVATSVKHYALNNQETFRHTSNVKVDDRALYELYLPPFKAAVTEGDSWTIMGAYDMYKGQYASQNQYLLNDILKGEWGYKGVVVSDWGAVNNTEQAIHNGLDMEFGSWTNGLSAGTSNAYDNYYLAKPYLDLIKSGKVGTKELDDKVTRILNLAYKTTMNKNKPFGNVASEDHKAVAKQVGEEGIVLLKNQNNILPINLNKVKTIAVIGENAIKMMTVGGGSSSLKVKYETLPLDGIKSRFGKQAEVKYARGYVGDPGGEYNGVKSGQDLKDDRSADAILNEAVELAKKSDFVIFVGGLNKADYQDAEGIDRKSYGLPYNQDNVISALAKANKNLAVVLVSGNAVAMPWIKDVPAIVESWYLGSEAGNSLASVLAGDANPSGKLPFTFPVKLEDNSAHQLGEYPGNKEELAAGKGKDQKNPINITYNEGIFVGYRWHDTKHIKPLFSFGHGLSYTTFEFGKAKADKTSISQDDKITFTFTIKNTGKKAGAEVAQLYISDLKSSLPRPTKELKGFEKVFLNPGEEKEVSITVDKAALSFFDADKHAWVAEPGDFEALIGNASDNIKTKVKFTLK</sequence>
<dbReference type="OrthoDB" id="9805821at2"/>
<dbReference type="Proteomes" id="UP000256326">
    <property type="component" value="Unassembled WGS sequence"/>
</dbReference>
<evidence type="ECO:0000259" key="6">
    <source>
        <dbReference type="SMART" id="SM01217"/>
    </source>
</evidence>
<dbReference type="InterPro" id="IPR019800">
    <property type="entry name" value="Glyco_hydro_3_AS"/>
</dbReference>
<feature type="signal peptide" evidence="5">
    <location>
        <begin position="1"/>
        <end position="19"/>
    </location>
</feature>
<dbReference type="SUPFAM" id="SSF51445">
    <property type="entry name" value="(Trans)glycosidases"/>
    <property type="match status" value="1"/>
</dbReference>
<dbReference type="InterPro" id="IPR050288">
    <property type="entry name" value="Cellulose_deg_GH3"/>
</dbReference>
<dbReference type="AlphaFoldDB" id="A0A3D9CWA0"/>
<evidence type="ECO:0000313" key="8">
    <source>
        <dbReference type="Proteomes" id="UP000256326"/>
    </source>
</evidence>
<keyword evidence="3" id="KW-0119">Carbohydrate metabolism</keyword>
<evidence type="ECO:0000256" key="3">
    <source>
        <dbReference type="ARBA" id="ARBA00023277"/>
    </source>
</evidence>
<dbReference type="PANTHER" id="PTHR42715">
    <property type="entry name" value="BETA-GLUCOSIDASE"/>
    <property type="match status" value="1"/>
</dbReference>